<name>I7MIU3_TETTS</name>
<feature type="region of interest" description="Disordered" evidence="2">
    <location>
        <begin position="597"/>
        <end position="616"/>
    </location>
</feature>
<dbReference type="RefSeq" id="XP_001015210.1">
    <property type="nucleotide sequence ID" value="XM_001015210.1"/>
</dbReference>
<evidence type="ECO:0000256" key="2">
    <source>
        <dbReference type="SAM" id="MobiDB-lite"/>
    </source>
</evidence>
<feature type="region of interest" description="Disordered" evidence="2">
    <location>
        <begin position="1915"/>
        <end position="1936"/>
    </location>
</feature>
<feature type="compositionally biased region" description="Low complexity" evidence="2">
    <location>
        <begin position="1149"/>
        <end position="1167"/>
    </location>
</feature>
<feature type="compositionally biased region" description="Low complexity" evidence="2">
    <location>
        <begin position="600"/>
        <end position="610"/>
    </location>
</feature>
<feature type="region of interest" description="Disordered" evidence="2">
    <location>
        <begin position="1405"/>
        <end position="1428"/>
    </location>
</feature>
<sequence>MNQYNGRLQSIQESDQEYQDHQSVQNRLSISNQCSYNFENSSISKILMSKNLNSIQLPSSLYLKNQQQDNQALYKYNSKPQLQQSQAVIASQHQITPYLQTQSQKYTLPNTIEDLLTVQNGGTSKHFFDENSIDLSFINFLNKDDHQNAQQISSNISKAAYTNRQLPNYASVFQSNGQLSSIQNLNTSNNLTQYPSAILGSGGVKASQQVQEKYQQGLQNINDLVQLLTSPSYTPDRVAQTKQQENTIVSQNNQNSQPKPISQQYDEIMLKYQSVLQNSQSDKINENYQDNQRSPFNNQNESIKINDVSECLYPISDSYSNSNIGPFNPQQDPNNLGQKANHRRLSSLDYQQGSNENNQNRIVDRKRLSPSSRQFTFEQNNDMRSSSLSLNRFNNQSINTNQINENQIFSNNQQLNANSLNSNNNNNVNSQIAQNSNNYYEEATKKAQNQKQQQQQQNPLNSVNLNDVQQNYVNSYQNQIAQQGTTNTNSNMPYMSQNQSVNNKIDYSNSQAVQGNAAPSLKSQQYEQILQKYLPKGYATQNSTQQNIYSSQNSQNNSASSSMIANGGMNNDAKGLRDRSNSINKLATARELLENFSATKKNNSNQNSPQPRQPLGIIQNNLANSLASEKFNTLSSAQKMKESNFFLQNNTLKESNVFQQNQMKDSNGFQNLQQFKDSKGFQNQSNYQNTYNSKSLTLTQQQMTQQNTLQDDVSGIPLYKPLYNTTLTNEINPLHNQNYNNIISNLPDLKVQPYFQNQQISVNENISQLQNKRASFDYKQPISQSQQPQTNQGVQKTTSDYTNQAKYNLQYSVSPFIVQDANKNNQIEQNNLQTQISYNKNIDNISATPILNAQEQFVRTNNHMKSVNEVLPQQITLPNNSNQVTRRQSIQSESRFTSQQYDLSSQRKNSIDKPVILDAKSLLLQKEQEIKMQTTQQQNGFYNLQSQQQQPLQQLSQQPYQQQTVQPLLQQPLLQPIQQQQQYVQQSQYSQSFYNQQQQQSLQSQPNSSIQQQPNLLSALPQPQVQYNQQLQQQNQPFTNQNQLLIQPQNLQQQQPQVFQQQQMIQQQGISVQQNNPQAFYQQQILQPQGVIQQQQAVPHSMYQDNQYQNYQTINQQNQPQHSHQPFDAKLTHVDYVFNTQQSSQKPTQYQRSNSFQSQQQSSATQSNKFQSQPFDKLTINTQFNKEIVIPSTISPISTPTNGRNKQNNVDKEFELEFKDFVLDLQTQQQTHQDQGEKRTLKPSHSQPFLTNAFFSAQKEQVSNNLNNNDYMVKSQQKPKRKIFEEHFKNQNNHKTLKMNGQMLKNVLGLTKAQNRNSNNLSDNQYSLRANTENNLSGNTQEAQYAKDMASNNNPNINFSRQTMHNILNPYRQPSQTSYLPPKPKYIVPPKEESPIKNYYNNASIQNQNQEPEKLRTSQNLDSKDQYSSSKMQEFNIFSNKQSIATTSAFRFTNKNEGTNYRPSETPNQFDKSYQTGTLQTSFKQKEEAKDMIRTIKSDEQLEENVKRAQFSRSKSTAKIFANQNEDNKNVSQGVQITFQNPLAAQNSNNAVDIDRNSEFKKQSAASIYKPQQTQYNFMYPQITDKDRKMLQMAEQKMQNQNQDQSVLGIPILCINCDNYYEQKEIENHICIPKESNQPKQEVKQELANPYSQKSTPEQQFSVENSLVNDKIKVIYDKISEQPQSNEQDQIKQLIERILKLNLNSEGLTKECRTLSHLNKTVENIKSRAGLSLLILSQRAEVLLKDKIDIYRRKEGLSKNQNASNVFNINHINQMNVLEFNKSSYSSSRANAFVSNQNIESQKANKNEELPTEYDVTEINFTQNNKTDRIESNRNTANNNYEKVNSANAVPTNNSPRISLNINQNQVSIQKNRIFSPPVTKIFNHSINSNFGEPQNKIQNYNEKIEIESTTNYSKKKQGINSNQNDDAQSQYNSSQMSIESKDLLKKYQQSSSLIKFNESSVQSQQKRQFYNIALNLKLKLPANHPARDCVISEMFTQAEKQNVPENNYQKYIENYFKQFKN</sequence>
<feature type="compositionally biased region" description="Polar residues" evidence="2">
    <location>
        <begin position="369"/>
        <end position="384"/>
    </location>
</feature>
<dbReference type="InParanoid" id="I7MIU3"/>
<dbReference type="HOGENOM" id="CLU_233571_0_0_1"/>
<dbReference type="Proteomes" id="UP000009168">
    <property type="component" value="Unassembled WGS sequence"/>
</dbReference>
<feature type="region of interest" description="Disordered" evidence="2">
    <location>
        <begin position="888"/>
        <end position="908"/>
    </location>
</feature>
<feature type="region of interest" description="Disordered" evidence="2">
    <location>
        <begin position="1"/>
        <end position="24"/>
    </location>
</feature>
<feature type="region of interest" description="Disordered" evidence="2">
    <location>
        <begin position="547"/>
        <end position="577"/>
    </location>
</feature>
<feature type="region of interest" description="Disordered" evidence="2">
    <location>
        <begin position="1141"/>
        <end position="1173"/>
    </location>
</feature>
<dbReference type="EMBL" id="GG662708">
    <property type="protein sequence ID" value="EAR94965.1"/>
    <property type="molecule type" value="Genomic_DNA"/>
</dbReference>
<dbReference type="KEGG" id="tet:TTHERM_00509060"/>
<feature type="compositionally biased region" description="Polar residues" evidence="2">
    <location>
        <begin position="1417"/>
        <end position="1428"/>
    </location>
</feature>
<feature type="region of interest" description="Disordered" evidence="2">
    <location>
        <begin position="349"/>
        <end position="386"/>
    </location>
</feature>
<keyword evidence="4" id="KW-1185">Reference proteome</keyword>
<organism evidence="3 4">
    <name type="scientific">Tetrahymena thermophila (strain SB210)</name>
    <dbReference type="NCBI Taxonomy" id="312017"/>
    <lineage>
        <taxon>Eukaryota</taxon>
        <taxon>Sar</taxon>
        <taxon>Alveolata</taxon>
        <taxon>Ciliophora</taxon>
        <taxon>Intramacronucleata</taxon>
        <taxon>Oligohymenophorea</taxon>
        <taxon>Hymenostomatida</taxon>
        <taxon>Tetrahymenina</taxon>
        <taxon>Tetrahymenidae</taxon>
        <taxon>Tetrahymena</taxon>
    </lineage>
</organism>
<evidence type="ECO:0000256" key="1">
    <source>
        <dbReference type="SAM" id="Coils"/>
    </source>
</evidence>
<feature type="coiled-coil region" evidence="1">
    <location>
        <begin position="1684"/>
        <end position="1711"/>
    </location>
</feature>
<evidence type="ECO:0000313" key="4">
    <source>
        <dbReference type="Proteomes" id="UP000009168"/>
    </source>
</evidence>
<feature type="compositionally biased region" description="Polar residues" evidence="2">
    <location>
        <begin position="349"/>
        <end position="361"/>
    </location>
</feature>
<keyword evidence="1" id="KW-0175">Coiled coil</keyword>
<feature type="compositionally biased region" description="Polar residues" evidence="2">
    <location>
        <begin position="1650"/>
        <end position="1660"/>
    </location>
</feature>
<feature type="region of interest" description="Disordered" evidence="2">
    <location>
        <begin position="1641"/>
        <end position="1660"/>
    </location>
</feature>
<dbReference type="OrthoDB" id="298820at2759"/>
<gene>
    <name evidence="3" type="ORF">TTHERM_00509060</name>
</gene>
<accession>I7MIU3</accession>
<dbReference type="GeneID" id="7844232"/>
<proteinExistence type="predicted"/>
<feature type="compositionally biased region" description="Polar residues" evidence="2">
    <location>
        <begin position="1"/>
        <end position="13"/>
    </location>
</feature>
<reference evidence="4" key="1">
    <citation type="journal article" date="2006" name="PLoS Biol.">
        <title>Macronuclear genome sequence of the ciliate Tetrahymena thermophila, a model eukaryote.</title>
        <authorList>
            <person name="Eisen J.A."/>
            <person name="Coyne R.S."/>
            <person name="Wu M."/>
            <person name="Wu D."/>
            <person name="Thiagarajan M."/>
            <person name="Wortman J.R."/>
            <person name="Badger J.H."/>
            <person name="Ren Q."/>
            <person name="Amedeo P."/>
            <person name="Jones K.M."/>
            <person name="Tallon L.J."/>
            <person name="Delcher A.L."/>
            <person name="Salzberg S.L."/>
            <person name="Silva J.C."/>
            <person name="Haas B.J."/>
            <person name="Majoros W.H."/>
            <person name="Farzad M."/>
            <person name="Carlton J.M."/>
            <person name="Smith R.K. Jr."/>
            <person name="Garg J."/>
            <person name="Pearlman R.E."/>
            <person name="Karrer K.M."/>
            <person name="Sun L."/>
            <person name="Manning G."/>
            <person name="Elde N.C."/>
            <person name="Turkewitz A.P."/>
            <person name="Asai D.J."/>
            <person name="Wilkes D.E."/>
            <person name="Wang Y."/>
            <person name="Cai H."/>
            <person name="Collins K."/>
            <person name="Stewart B.A."/>
            <person name="Lee S.R."/>
            <person name="Wilamowska K."/>
            <person name="Weinberg Z."/>
            <person name="Ruzzo W.L."/>
            <person name="Wloga D."/>
            <person name="Gaertig J."/>
            <person name="Frankel J."/>
            <person name="Tsao C.-C."/>
            <person name="Gorovsky M.A."/>
            <person name="Keeling P.J."/>
            <person name="Waller R.F."/>
            <person name="Patron N.J."/>
            <person name="Cherry J.M."/>
            <person name="Stover N.A."/>
            <person name="Krieger C.J."/>
            <person name="del Toro C."/>
            <person name="Ryder H.F."/>
            <person name="Williamson S.C."/>
            <person name="Barbeau R.A."/>
            <person name="Hamilton E.P."/>
            <person name="Orias E."/>
        </authorList>
    </citation>
    <scope>NUCLEOTIDE SEQUENCE [LARGE SCALE GENOMIC DNA]</scope>
    <source>
        <strain evidence="4">SB210</strain>
    </source>
</reference>
<feature type="compositionally biased region" description="Low complexity" evidence="2">
    <location>
        <begin position="547"/>
        <end position="562"/>
    </location>
</feature>
<dbReference type="STRING" id="312017.I7MIU3"/>
<protein>
    <submittedName>
        <fullName evidence="3">Uncharacterized protein</fullName>
    </submittedName>
</protein>
<evidence type="ECO:0000313" key="3">
    <source>
        <dbReference type="EMBL" id="EAR94965.1"/>
    </source>
</evidence>